<dbReference type="AlphaFoldDB" id="A0A9W7XEP8"/>
<comment type="caution">
    <text evidence="2">The sequence shown here is derived from an EMBL/GenBank/DDBJ whole genome shotgun (WGS) entry which is preliminary data.</text>
</comment>
<keyword evidence="3" id="KW-1185">Reference proteome</keyword>
<accession>A0A9W7XEP8</accession>
<feature type="region of interest" description="Disordered" evidence="1">
    <location>
        <begin position="54"/>
        <end position="106"/>
    </location>
</feature>
<dbReference type="Proteomes" id="UP001164776">
    <property type="component" value="Unassembled WGS sequence"/>
</dbReference>
<feature type="compositionally biased region" description="Polar residues" evidence="1">
    <location>
        <begin position="56"/>
        <end position="70"/>
    </location>
</feature>
<protein>
    <submittedName>
        <fullName evidence="2">Uncharacterized protein</fullName>
    </submittedName>
</protein>
<organism evidence="2 3">
    <name type="scientific">Paspalum vaginatum</name>
    <name type="common">seashore paspalum</name>
    <dbReference type="NCBI Taxonomy" id="158149"/>
    <lineage>
        <taxon>Eukaryota</taxon>
        <taxon>Viridiplantae</taxon>
        <taxon>Streptophyta</taxon>
        <taxon>Embryophyta</taxon>
        <taxon>Tracheophyta</taxon>
        <taxon>Spermatophyta</taxon>
        <taxon>Magnoliopsida</taxon>
        <taxon>Liliopsida</taxon>
        <taxon>Poales</taxon>
        <taxon>Poaceae</taxon>
        <taxon>PACMAD clade</taxon>
        <taxon>Panicoideae</taxon>
        <taxon>Andropogonodae</taxon>
        <taxon>Paspaleae</taxon>
        <taxon>Paspalinae</taxon>
        <taxon>Paspalum</taxon>
    </lineage>
</organism>
<dbReference type="EMBL" id="MU629440">
    <property type="protein sequence ID" value="KAJ1257182.1"/>
    <property type="molecule type" value="Genomic_DNA"/>
</dbReference>
<evidence type="ECO:0000313" key="2">
    <source>
        <dbReference type="EMBL" id="KAJ1257182.1"/>
    </source>
</evidence>
<evidence type="ECO:0000256" key="1">
    <source>
        <dbReference type="SAM" id="MobiDB-lite"/>
    </source>
</evidence>
<feature type="compositionally biased region" description="Basic residues" evidence="1">
    <location>
        <begin position="82"/>
        <end position="94"/>
    </location>
</feature>
<sequence>MHVFVSSTTRQHYPTTDTVIVTAMAGWRLGAPGHHGMYTGMTVSGIPSPKSGVWYSRNSGLPPTLTTSGGQAHDPLDPRPVPGHRRRRRRHLPQSRHDRPGGAQEPCCLAEQVPRVGARDAPPHAVAEVARGDGRAEARAQVHLEEEVRVVPGGEALGVDERRPDQSG</sequence>
<evidence type="ECO:0000313" key="3">
    <source>
        <dbReference type="Proteomes" id="UP001164776"/>
    </source>
</evidence>
<proteinExistence type="predicted"/>
<gene>
    <name evidence="2" type="ORF">BS78_K197300</name>
</gene>
<name>A0A9W7XEP8_9POAL</name>
<reference evidence="2 3" key="1">
    <citation type="submission" date="2022-10" db="EMBL/GenBank/DDBJ databases">
        <title>WGS assembly of Paspalum vaginatum 540-79.</title>
        <authorList>
            <person name="Sun G."/>
            <person name="Wase N."/>
            <person name="Shu S."/>
            <person name="Jenkins J."/>
            <person name="Zhou B."/>
            <person name="Torres-Rodriguez J."/>
            <person name="Chen C."/>
            <person name="Sandor L."/>
            <person name="Plott C."/>
            <person name="Yoshinga Y."/>
            <person name="Daum C."/>
            <person name="Qi P."/>
            <person name="Barry K."/>
            <person name="Lipzen A."/>
            <person name="Berry L."/>
            <person name="Pedersen C."/>
            <person name="Gottilla T."/>
            <person name="Foltz A."/>
            <person name="Yu H."/>
            <person name="O'Malley R."/>
            <person name="Zhang C."/>
            <person name="Devos K."/>
            <person name="Sigmon B."/>
            <person name="Yu B."/>
            <person name="Obata T."/>
            <person name="Schmutz J."/>
            <person name="Schnable J."/>
        </authorList>
    </citation>
    <scope>NUCLEOTIDE SEQUENCE [LARGE SCALE GENOMIC DNA]</scope>
    <source>
        <strain evidence="3">cv. 540-79</strain>
    </source>
</reference>